<evidence type="ECO:0000313" key="2">
    <source>
        <dbReference type="Proteomes" id="UP000825123"/>
    </source>
</evidence>
<gene>
    <name evidence="1" type="ORF">KN1_11910</name>
</gene>
<accession>A0A8D5U6T4</accession>
<dbReference type="EMBL" id="AP024597">
    <property type="protein sequence ID" value="BCU69894.1"/>
    <property type="molecule type" value="Genomic_DNA"/>
</dbReference>
<dbReference type="AlphaFoldDB" id="A0A8D5U6T4"/>
<dbReference type="Proteomes" id="UP000825123">
    <property type="component" value="Chromosome"/>
</dbReference>
<name>A0A8D5U6T4_9CREN</name>
<dbReference type="KEGG" id="csty:KN1_11910"/>
<sequence>MLRGGFISPNANRGILIPSGNTTRLVFKTIYSDRFLQPFTRTLWIMILSVIEETAFNITFFHTN</sequence>
<reference evidence="1 2" key="1">
    <citation type="submission" date="2021-04" db="EMBL/GenBank/DDBJ databases">
        <title>Complete genome sequence of Stygiolobus sp. KN-1.</title>
        <authorList>
            <person name="Nakamura K."/>
            <person name="Sakai H."/>
            <person name="Kurosawa N."/>
        </authorList>
    </citation>
    <scope>NUCLEOTIDE SEQUENCE [LARGE SCALE GENOMIC DNA]</scope>
    <source>
        <strain evidence="1 2">KN-1</strain>
    </source>
</reference>
<proteinExistence type="predicted"/>
<keyword evidence="2" id="KW-1185">Reference proteome</keyword>
<organism evidence="1 2">
    <name type="scientific">Stygiolobus caldivivus</name>
    <dbReference type="NCBI Taxonomy" id="2824673"/>
    <lineage>
        <taxon>Archaea</taxon>
        <taxon>Thermoproteota</taxon>
        <taxon>Thermoprotei</taxon>
        <taxon>Sulfolobales</taxon>
        <taxon>Sulfolobaceae</taxon>
        <taxon>Stygiolobus</taxon>
    </lineage>
</organism>
<protein>
    <submittedName>
        <fullName evidence="1">Uncharacterized protein</fullName>
    </submittedName>
</protein>
<evidence type="ECO:0000313" key="1">
    <source>
        <dbReference type="EMBL" id="BCU69894.1"/>
    </source>
</evidence>